<evidence type="ECO:0000313" key="3">
    <source>
        <dbReference type="Proteomes" id="UP000027161"/>
    </source>
</evidence>
<name>A0A8E0WM56_9RICK</name>
<accession>A0A8E0WM56</accession>
<protein>
    <submittedName>
        <fullName evidence="2">Transposase, YhgA-like protein</fullName>
    </submittedName>
</protein>
<gene>
    <name evidence="2" type="ORF">REISMN_03085</name>
</gene>
<reference evidence="2 3" key="1">
    <citation type="submission" date="2014-02" db="EMBL/GenBank/DDBJ databases">
        <title>Draft genome sequence of Rickettsia buchneri sp. nov. ISO7T.</title>
        <authorList>
            <person name="Felsheim R.F."/>
            <person name="Kurtti T.J."/>
            <person name="Munderloh U.G."/>
        </authorList>
    </citation>
    <scope>NUCLEOTIDE SEQUENCE [LARGE SCALE GENOMIC DNA]</scope>
    <source>
        <strain evidence="2 3">ISO7</strain>
    </source>
</reference>
<proteinExistence type="predicted"/>
<dbReference type="AlphaFoldDB" id="A0A8E0WM56"/>
<dbReference type="Pfam" id="PF04754">
    <property type="entry name" value="Transposase_31"/>
    <property type="match status" value="1"/>
</dbReference>
<sequence length="81" mass="9518">MSFKNKININSVKIEKESFITEDLRKRLSDVIYSVSLKKNNIKDSTTESVNDDKAYVYVLIEHKDIRTQIKRINKKEVNSL</sequence>
<evidence type="ECO:0000313" key="2">
    <source>
        <dbReference type="EMBL" id="KDO03182.1"/>
    </source>
</evidence>
<dbReference type="InterPro" id="IPR006842">
    <property type="entry name" value="Transposase_31"/>
</dbReference>
<feature type="domain" description="Transposase (putative) YhgA-like" evidence="1">
    <location>
        <begin position="4"/>
        <end position="65"/>
    </location>
</feature>
<dbReference type="EMBL" id="JFKF01000053">
    <property type="protein sequence ID" value="KDO03182.1"/>
    <property type="molecule type" value="Genomic_DNA"/>
</dbReference>
<organism evidence="2 3">
    <name type="scientific">Rickettsia tamurae subsp. buchneri</name>
    <dbReference type="NCBI Taxonomy" id="1462938"/>
    <lineage>
        <taxon>Bacteria</taxon>
        <taxon>Pseudomonadati</taxon>
        <taxon>Pseudomonadota</taxon>
        <taxon>Alphaproteobacteria</taxon>
        <taxon>Rickettsiales</taxon>
        <taxon>Rickettsiaceae</taxon>
        <taxon>Rickettsieae</taxon>
        <taxon>Rickettsia</taxon>
        <taxon>spotted fever group</taxon>
    </lineage>
</organism>
<dbReference type="Proteomes" id="UP000027161">
    <property type="component" value="Unassembled WGS sequence"/>
</dbReference>
<evidence type="ECO:0000259" key="1">
    <source>
        <dbReference type="Pfam" id="PF04754"/>
    </source>
</evidence>
<keyword evidence="3" id="KW-1185">Reference proteome</keyword>
<comment type="caution">
    <text evidence="2">The sequence shown here is derived from an EMBL/GenBank/DDBJ whole genome shotgun (WGS) entry which is preliminary data.</text>
</comment>